<dbReference type="InterPro" id="IPR054207">
    <property type="entry name" value="DUF6913"/>
</dbReference>
<dbReference type="Proteomes" id="UP000286063">
    <property type="component" value="Unassembled WGS sequence"/>
</dbReference>
<reference evidence="1 2" key="1">
    <citation type="submission" date="2018-08" db="EMBL/GenBank/DDBJ databases">
        <title>A genome reference for cultivated species of the human gut microbiota.</title>
        <authorList>
            <person name="Zou Y."/>
            <person name="Xue W."/>
            <person name="Luo G."/>
        </authorList>
    </citation>
    <scope>NUCLEOTIDE SEQUENCE [LARGE SCALE GENOMIC DNA]</scope>
    <source>
        <strain evidence="1 2">OF02-7</strain>
    </source>
</reference>
<protein>
    <submittedName>
        <fullName evidence="1">Uncharacterized protein</fullName>
    </submittedName>
</protein>
<gene>
    <name evidence="1" type="ORF">DXA50_14945</name>
</gene>
<organism evidence="1 2">
    <name type="scientific">Butyricimonas virosa</name>
    <dbReference type="NCBI Taxonomy" id="544645"/>
    <lineage>
        <taxon>Bacteria</taxon>
        <taxon>Pseudomonadati</taxon>
        <taxon>Bacteroidota</taxon>
        <taxon>Bacteroidia</taxon>
        <taxon>Bacteroidales</taxon>
        <taxon>Odoribacteraceae</taxon>
        <taxon>Butyricimonas</taxon>
    </lineage>
</organism>
<dbReference type="RefSeq" id="WP_117722424.1">
    <property type="nucleotide sequence ID" value="NZ_CABJDM010000033.1"/>
</dbReference>
<proteinExistence type="predicted"/>
<dbReference type="OrthoDB" id="1097691at2"/>
<name>A0A413IK52_9BACT</name>
<accession>A0A413IK52</accession>
<evidence type="ECO:0000313" key="2">
    <source>
        <dbReference type="Proteomes" id="UP000286063"/>
    </source>
</evidence>
<dbReference type="AlphaFoldDB" id="A0A413IK52"/>
<comment type="caution">
    <text evidence="1">The sequence shown here is derived from an EMBL/GenBank/DDBJ whole genome shotgun (WGS) entry which is preliminary data.</text>
</comment>
<sequence>MFKCIAEGFKKRHLKKMVVKDERVLSFYNLDTAKKCIVFWVTDDVPVFSVNRVREALAKHMDVCLLAFIRQPKLNSEQIQDAIYLDSSGISYRGGFRDPRVQEVLNRKEGLLIDLSLKPDVWGDYIVESAKTSCKIGYSTGHDIDFDGVRDIDDFMDRLFKLLTKINTY</sequence>
<dbReference type="EMBL" id="QSCR01000031">
    <property type="protein sequence ID" value="RGY14264.1"/>
    <property type="molecule type" value="Genomic_DNA"/>
</dbReference>
<evidence type="ECO:0000313" key="1">
    <source>
        <dbReference type="EMBL" id="RGY14264.1"/>
    </source>
</evidence>
<dbReference type="Pfam" id="PF21857">
    <property type="entry name" value="DUF6913"/>
    <property type="match status" value="1"/>
</dbReference>